<proteinExistence type="predicted"/>
<evidence type="ECO:0000313" key="2">
    <source>
        <dbReference type="Proteomes" id="UP001058553"/>
    </source>
</evidence>
<name>A0ABY5XBR5_ERWPY</name>
<protein>
    <submittedName>
        <fullName evidence="1">Uncharacterized protein</fullName>
    </submittedName>
</protein>
<gene>
    <name evidence="1" type="ORF">NYP84_06615</name>
</gene>
<dbReference type="Proteomes" id="UP001058553">
    <property type="component" value="Chromosome"/>
</dbReference>
<accession>A0ABY5XBR5</accession>
<evidence type="ECO:0000313" key="1">
    <source>
        <dbReference type="EMBL" id="UWS34822.1"/>
    </source>
</evidence>
<keyword evidence="2" id="KW-1185">Reference proteome</keyword>
<sequence length="52" mass="6033">MNKKRKGDKYFKNRKKLKKDLVKGNAEESIPKTLFISDDDFAVQKSNNAETD</sequence>
<dbReference type="RefSeq" id="WP_259819849.1">
    <property type="nucleotide sequence ID" value="NZ_CP103445.1"/>
</dbReference>
<dbReference type="EMBL" id="CP103445">
    <property type="protein sequence ID" value="UWS34822.1"/>
    <property type="molecule type" value="Genomic_DNA"/>
</dbReference>
<reference evidence="1" key="1">
    <citation type="submission" date="2022-07" db="EMBL/GenBank/DDBJ databases">
        <title>Genetic diversity of Erwinia pyrifoliae.</title>
        <authorList>
            <person name="Park D.S."/>
            <person name="Ham H."/>
        </authorList>
    </citation>
    <scope>NUCLEOTIDE SEQUENCE</scope>
    <source>
        <strain evidence="1">CP201486</strain>
    </source>
</reference>
<organism evidence="1 2">
    <name type="scientific">Erwinia pyrifoliae</name>
    <dbReference type="NCBI Taxonomy" id="79967"/>
    <lineage>
        <taxon>Bacteria</taxon>
        <taxon>Pseudomonadati</taxon>
        <taxon>Pseudomonadota</taxon>
        <taxon>Gammaproteobacteria</taxon>
        <taxon>Enterobacterales</taxon>
        <taxon>Erwiniaceae</taxon>
        <taxon>Erwinia</taxon>
    </lineage>
</organism>